<gene>
    <name evidence="4" type="ORF">JIN78_08695</name>
</gene>
<dbReference type="Pfam" id="PF13899">
    <property type="entry name" value="Thioredoxin_7"/>
    <property type="match status" value="1"/>
</dbReference>
<sequence>MKAILTTFTLLLTAAFALAEKEGWTTDLEKAFSEAKKSDKDVLVEFTGSDWCPPCIMMKKNVFSKEEFLSKASEDFILVELDFPNGDEKLKEKNMPYAKKYAIEGFPTVILFDSSGEEYDRFFASAHPSVEKFLAHLESAQAAAKE</sequence>
<protein>
    <submittedName>
        <fullName evidence="4">DUF953 domain-containing protein</fullName>
    </submittedName>
</protein>
<dbReference type="PANTHER" id="PTHR15337:SF11">
    <property type="entry name" value="THIOREDOXIN DOMAIN-CONTAINING PROTEIN"/>
    <property type="match status" value="1"/>
</dbReference>
<keyword evidence="5" id="KW-1185">Reference proteome</keyword>
<dbReference type="EMBL" id="JAENIO010000018">
    <property type="protein sequence ID" value="MBK1834137.1"/>
    <property type="molecule type" value="Genomic_DNA"/>
</dbReference>
<dbReference type="SUPFAM" id="SSF52833">
    <property type="entry name" value="Thioredoxin-like"/>
    <property type="match status" value="1"/>
</dbReference>
<accession>A0A934VMC5</accession>
<dbReference type="InterPro" id="IPR013766">
    <property type="entry name" value="Thioredoxin_domain"/>
</dbReference>
<feature type="domain" description="Thioredoxin" evidence="3">
    <location>
        <begin position="7"/>
        <end position="142"/>
    </location>
</feature>
<dbReference type="Gene3D" id="3.40.30.10">
    <property type="entry name" value="Glutaredoxin"/>
    <property type="match status" value="1"/>
</dbReference>
<evidence type="ECO:0000256" key="1">
    <source>
        <dbReference type="ARBA" id="ARBA00022729"/>
    </source>
</evidence>
<dbReference type="RefSeq" id="WP_200391571.1">
    <property type="nucleotide sequence ID" value="NZ_JAENIO010000018.1"/>
</dbReference>
<organism evidence="4 5">
    <name type="scientific">Roseibacillus ishigakijimensis</name>
    <dbReference type="NCBI Taxonomy" id="454146"/>
    <lineage>
        <taxon>Bacteria</taxon>
        <taxon>Pseudomonadati</taxon>
        <taxon>Verrucomicrobiota</taxon>
        <taxon>Verrucomicrobiia</taxon>
        <taxon>Verrucomicrobiales</taxon>
        <taxon>Verrucomicrobiaceae</taxon>
        <taxon>Roseibacillus</taxon>
    </lineage>
</organism>
<dbReference type="InterPro" id="IPR036249">
    <property type="entry name" value="Thioredoxin-like_sf"/>
</dbReference>
<dbReference type="PROSITE" id="PS51352">
    <property type="entry name" value="THIOREDOXIN_2"/>
    <property type="match status" value="1"/>
</dbReference>
<dbReference type="Proteomes" id="UP000604083">
    <property type="component" value="Unassembled WGS sequence"/>
</dbReference>
<dbReference type="InterPro" id="IPR051099">
    <property type="entry name" value="AGR/TXD"/>
</dbReference>
<dbReference type="PANTHER" id="PTHR15337">
    <property type="entry name" value="ANTERIOR GRADIENT PROTEIN-RELATED"/>
    <property type="match status" value="1"/>
</dbReference>
<proteinExistence type="predicted"/>
<evidence type="ECO:0000256" key="2">
    <source>
        <dbReference type="SAM" id="SignalP"/>
    </source>
</evidence>
<comment type="caution">
    <text evidence="4">The sequence shown here is derived from an EMBL/GenBank/DDBJ whole genome shotgun (WGS) entry which is preliminary data.</text>
</comment>
<name>A0A934VMC5_9BACT</name>
<reference evidence="4" key="1">
    <citation type="submission" date="2021-01" db="EMBL/GenBank/DDBJ databases">
        <title>Modified the classification status of verrucomicrobia.</title>
        <authorList>
            <person name="Feng X."/>
        </authorList>
    </citation>
    <scope>NUCLEOTIDE SEQUENCE</scope>
    <source>
        <strain evidence="4">KCTC 12986</strain>
    </source>
</reference>
<feature type="chain" id="PRO_5037878434" evidence="2">
    <location>
        <begin position="20"/>
        <end position="146"/>
    </location>
</feature>
<dbReference type="AlphaFoldDB" id="A0A934VMC5"/>
<feature type="signal peptide" evidence="2">
    <location>
        <begin position="1"/>
        <end position="19"/>
    </location>
</feature>
<evidence type="ECO:0000313" key="5">
    <source>
        <dbReference type="Proteomes" id="UP000604083"/>
    </source>
</evidence>
<keyword evidence="1 2" id="KW-0732">Signal</keyword>
<evidence type="ECO:0000313" key="4">
    <source>
        <dbReference type="EMBL" id="MBK1834137.1"/>
    </source>
</evidence>
<evidence type="ECO:0000259" key="3">
    <source>
        <dbReference type="PROSITE" id="PS51352"/>
    </source>
</evidence>